<evidence type="ECO:0000256" key="1">
    <source>
        <dbReference type="ARBA" id="ARBA00004141"/>
    </source>
</evidence>
<evidence type="ECO:0000313" key="7">
    <source>
        <dbReference type="EMBL" id="KUG16988.1"/>
    </source>
</evidence>
<keyword evidence="4 6" id="KW-1133">Transmembrane helix</keyword>
<reference evidence="7" key="1">
    <citation type="journal article" date="2015" name="Proc. Natl. Acad. Sci. U.S.A.">
        <title>Networks of energetic and metabolic interactions define dynamics in microbial communities.</title>
        <authorList>
            <person name="Embree M."/>
            <person name="Liu J.K."/>
            <person name="Al-Bassam M.M."/>
            <person name="Zengler K."/>
        </authorList>
    </citation>
    <scope>NUCLEOTIDE SEQUENCE</scope>
</reference>
<name>A0A0W8F818_9ZZZZ</name>
<organism evidence="7">
    <name type="scientific">hydrocarbon metagenome</name>
    <dbReference type="NCBI Taxonomy" id="938273"/>
    <lineage>
        <taxon>unclassified sequences</taxon>
        <taxon>metagenomes</taxon>
        <taxon>ecological metagenomes</taxon>
    </lineage>
</organism>
<feature type="transmembrane region" description="Helical" evidence="6">
    <location>
        <begin position="280"/>
        <end position="299"/>
    </location>
</feature>
<keyword evidence="5 6" id="KW-0472">Membrane</keyword>
<feature type="transmembrane region" description="Helical" evidence="6">
    <location>
        <begin position="211"/>
        <end position="237"/>
    </location>
</feature>
<feature type="transmembrane region" description="Helical" evidence="6">
    <location>
        <begin position="7"/>
        <end position="27"/>
    </location>
</feature>
<feature type="transmembrane region" description="Helical" evidence="6">
    <location>
        <begin position="161"/>
        <end position="179"/>
    </location>
</feature>
<dbReference type="Pfam" id="PF01594">
    <property type="entry name" value="AI-2E_transport"/>
    <property type="match status" value="1"/>
</dbReference>
<comment type="caution">
    <text evidence="7">The sequence shown here is derived from an EMBL/GenBank/DDBJ whole genome shotgun (WGS) entry which is preliminary data.</text>
</comment>
<evidence type="ECO:0000256" key="4">
    <source>
        <dbReference type="ARBA" id="ARBA00022989"/>
    </source>
</evidence>
<sequence>MNLGRRFDIGAGIFIFLIILLTLYLTLNFLTTILLSVVLVFLLKPLYALFFRLTKRKQISSFLSIMLVFILILSLILGITSALLVELSYLQSSGAISDVEIDKTINEIDAWSKSFIPAWLYNSIIEIALRYAQEISDIPIAFATWVFPILQRELTAFGSNLPILFAHLIVVVFFTYYLLIDGKVFIDQAVDLVPQEKQGIVRRFLDELYSIYHTLFTVYFSTSMLSGVMAAIGFSLLGIPYPFLMGVVVAVFTLLPLLGPPFVFIPIAVYYLIVGDLFRCLILMVFGTVVLMVIPENVIRPHLAMMSSRIHPILTLLAYTAPIFVIGIIGVIVGPTLYGFLLAVYRSINAERKGL</sequence>
<gene>
    <name evidence="7" type="ORF">ASZ90_013351</name>
</gene>
<dbReference type="PANTHER" id="PTHR21716:SF71">
    <property type="entry name" value="TRANSPORT PROTEIN MJ1177-RELATED"/>
    <property type="match status" value="1"/>
</dbReference>
<evidence type="ECO:0000256" key="2">
    <source>
        <dbReference type="ARBA" id="ARBA00009773"/>
    </source>
</evidence>
<feature type="transmembrane region" description="Helical" evidence="6">
    <location>
        <begin position="319"/>
        <end position="345"/>
    </location>
</feature>
<feature type="transmembrane region" description="Helical" evidence="6">
    <location>
        <begin position="33"/>
        <end position="50"/>
    </location>
</feature>
<dbReference type="PANTHER" id="PTHR21716">
    <property type="entry name" value="TRANSMEMBRANE PROTEIN"/>
    <property type="match status" value="1"/>
</dbReference>
<proteinExistence type="inferred from homology"/>
<evidence type="ECO:0000256" key="3">
    <source>
        <dbReference type="ARBA" id="ARBA00022692"/>
    </source>
</evidence>
<comment type="similarity">
    <text evidence="2">Belongs to the autoinducer-2 exporter (AI-2E) (TC 2.A.86) family.</text>
</comment>
<comment type="subcellular location">
    <subcellularLocation>
        <location evidence="1">Membrane</location>
        <topology evidence="1">Multi-pass membrane protein</topology>
    </subcellularLocation>
</comment>
<protein>
    <recommendedName>
        <fullName evidence="8">AI-2E family transporter</fullName>
    </recommendedName>
</protein>
<feature type="transmembrane region" description="Helical" evidence="6">
    <location>
        <begin position="62"/>
        <end position="85"/>
    </location>
</feature>
<evidence type="ECO:0008006" key="8">
    <source>
        <dbReference type="Google" id="ProtNLM"/>
    </source>
</evidence>
<feature type="transmembrane region" description="Helical" evidence="6">
    <location>
        <begin position="243"/>
        <end position="273"/>
    </location>
</feature>
<keyword evidence="3 6" id="KW-0812">Transmembrane</keyword>
<dbReference type="GO" id="GO:0016020">
    <property type="term" value="C:membrane"/>
    <property type="evidence" value="ECO:0007669"/>
    <property type="project" value="UniProtKB-SubCell"/>
</dbReference>
<evidence type="ECO:0000256" key="6">
    <source>
        <dbReference type="SAM" id="Phobius"/>
    </source>
</evidence>
<dbReference type="AlphaFoldDB" id="A0A0W8F818"/>
<accession>A0A0W8F818</accession>
<dbReference type="InterPro" id="IPR002549">
    <property type="entry name" value="AI-2E-like"/>
</dbReference>
<evidence type="ECO:0000256" key="5">
    <source>
        <dbReference type="ARBA" id="ARBA00023136"/>
    </source>
</evidence>
<dbReference type="EMBL" id="LNQE01001471">
    <property type="protein sequence ID" value="KUG16988.1"/>
    <property type="molecule type" value="Genomic_DNA"/>
</dbReference>